<evidence type="ECO:0000313" key="8">
    <source>
        <dbReference type="EMBL" id="TWW09397.1"/>
    </source>
</evidence>
<dbReference type="AlphaFoldDB" id="A0A5C6M522"/>
<keyword evidence="4 5" id="KW-0067">ATP-binding</keyword>
<keyword evidence="6" id="KW-0472">Membrane</keyword>
<evidence type="ECO:0000256" key="1">
    <source>
        <dbReference type="ARBA" id="ARBA00022679"/>
    </source>
</evidence>
<dbReference type="PROSITE" id="PS00108">
    <property type="entry name" value="PROTEIN_KINASE_ST"/>
    <property type="match status" value="1"/>
</dbReference>
<reference evidence="8 9" key="2">
    <citation type="submission" date="2019-08" db="EMBL/GenBank/DDBJ databases">
        <authorList>
            <person name="Henke P."/>
        </authorList>
    </citation>
    <scope>NUCLEOTIDE SEQUENCE [LARGE SCALE GENOMIC DNA]</scope>
    <source>
        <strain evidence="8">Phe10_nw2017</strain>
    </source>
</reference>
<feature type="binding site" evidence="5">
    <location>
        <position position="129"/>
    </location>
    <ligand>
        <name>ATP</name>
        <dbReference type="ChEBI" id="CHEBI:30616"/>
    </ligand>
</feature>
<evidence type="ECO:0000256" key="5">
    <source>
        <dbReference type="PROSITE-ProRule" id="PRU10141"/>
    </source>
</evidence>
<keyword evidence="6" id="KW-0812">Transmembrane</keyword>
<proteinExistence type="predicted"/>
<evidence type="ECO:0000256" key="3">
    <source>
        <dbReference type="ARBA" id="ARBA00022777"/>
    </source>
</evidence>
<dbReference type="InterPro" id="IPR008271">
    <property type="entry name" value="Ser/Thr_kinase_AS"/>
</dbReference>
<dbReference type="Gene3D" id="3.30.200.20">
    <property type="entry name" value="Phosphorylase Kinase, domain 1"/>
    <property type="match status" value="1"/>
</dbReference>
<sequence length="697" mass="76614">MKDSQTRLDQLIAELLLRLERGEQVSLEDFLARHPAEALELHRFVQDLSLLNGRPAGLTDCDATLIDPAGVAALSVSECDAGGGVLQAVPATGQVFDRYELLGSPLGTGGMGVVYRARLLGTGVQVALKQLRRTEATEQRMFLAEIDAAAGLRHPNIVPVYHAGETDGLLWYTMALISGGSLTERRELFGGPVGLVVELMLKVVQAVHFAHQRRVLHRDLKPSNILLDEDGEPHVADFGLAVRLSEAGGVATDHPTAGSLPWLAPEIVELSRLPPFERRQRSEAVLTTAVDVWSLGVVLYELLTGERPFGGTTYRELAGAILSGELRRPRLIRPDIPRDLEAICLQCLQREPGQRYESAAALARDLERWQRDEPVRARRTGPTERLLRWCRRAPAMAAVSTAMLVLLVVMSAGYVGLVLRLRPTVLQSMQEQTRYLSGHLAGLVKEKLSTYSQRLRERAELLRTIPPEGTVSAEDGVRIQQWLDGMVTGPEAFQNAFLLNSQGRIQWSSKGFEPPSDGQYSERDYFDYWKNRADNSGEVYVGRVYESSVDHFGKLPFSIRIPRGGEDFWVFSASILTDADLDLETGSLSAGGNTVCLVAEPDLSSDPEGRFAASDATHVIFVHPKLKSGERSVLVNLPVNPEGEQDADAAPFLPMTDYRDPLQSGEWVVGSARVPGTGISILVQRNQDTDLLWIEGS</sequence>
<dbReference type="SMART" id="SM00220">
    <property type="entry name" value="S_TKc"/>
    <property type="match status" value="1"/>
</dbReference>
<feature type="non-terminal residue" evidence="8">
    <location>
        <position position="697"/>
    </location>
</feature>
<dbReference type="Proteomes" id="UP000321083">
    <property type="component" value="Unassembled WGS sequence"/>
</dbReference>
<organism evidence="8 9">
    <name type="scientific">Planctomyces bekefii</name>
    <dbReference type="NCBI Taxonomy" id="1653850"/>
    <lineage>
        <taxon>Bacteria</taxon>
        <taxon>Pseudomonadati</taxon>
        <taxon>Planctomycetota</taxon>
        <taxon>Planctomycetia</taxon>
        <taxon>Planctomycetales</taxon>
        <taxon>Planctomycetaceae</taxon>
        <taxon>Planctomyces</taxon>
    </lineage>
</organism>
<dbReference type="PROSITE" id="PS00107">
    <property type="entry name" value="PROTEIN_KINASE_ATP"/>
    <property type="match status" value="1"/>
</dbReference>
<gene>
    <name evidence="8" type="ORF">E3A20_14760</name>
</gene>
<dbReference type="PANTHER" id="PTHR43289:SF34">
    <property type="entry name" value="SERINE_THREONINE-PROTEIN KINASE YBDM-RELATED"/>
    <property type="match status" value="1"/>
</dbReference>
<keyword evidence="6" id="KW-1133">Transmembrane helix</keyword>
<evidence type="ECO:0000256" key="2">
    <source>
        <dbReference type="ARBA" id="ARBA00022741"/>
    </source>
</evidence>
<name>A0A5C6M522_9PLAN</name>
<dbReference type="PANTHER" id="PTHR43289">
    <property type="entry name" value="MITOGEN-ACTIVATED PROTEIN KINASE KINASE KINASE 20-RELATED"/>
    <property type="match status" value="1"/>
</dbReference>
<dbReference type="EMBL" id="SRHE01000287">
    <property type="protein sequence ID" value="TWW09397.1"/>
    <property type="molecule type" value="Genomic_DNA"/>
</dbReference>
<dbReference type="PROSITE" id="PS50011">
    <property type="entry name" value="PROTEIN_KINASE_DOM"/>
    <property type="match status" value="1"/>
</dbReference>
<comment type="caution">
    <text evidence="8">The sequence shown here is derived from an EMBL/GenBank/DDBJ whole genome shotgun (WGS) entry which is preliminary data.</text>
</comment>
<evidence type="ECO:0000259" key="7">
    <source>
        <dbReference type="PROSITE" id="PS50011"/>
    </source>
</evidence>
<reference evidence="8 9" key="1">
    <citation type="submission" date="2019-08" db="EMBL/GenBank/DDBJ databases">
        <title>100 year-old enigma solved: identification of Planctomyces bekefii, the type genus and species of the phylum Planctomycetes.</title>
        <authorList>
            <person name="Svetlana D.N."/>
            <person name="Overmann J."/>
        </authorList>
    </citation>
    <scope>NUCLEOTIDE SEQUENCE [LARGE SCALE GENOMIC DNA]</scope>
    <source>
        <strain evidence="8">Phe10_nw2017</strain>
    </source>
</reference>
<dbReference type="Pfam" id="PF00069">
    <property type="entry name" value="Pkinase"/>
    <property type="match status" value="1"/>
</dbReference>
<dbReference type="InterPro" id="IPR000719">
    <property type="entry name" value="Prot_kinase_dom"/>
</dbReference>
<dbReference type="Gene3D" id="3.30.450.20">
    <property type="entry name" value="PAS domain"/>
    <property type="match status" value="1"/>
</dbReference>
<evidence type="ECO:0000313" key="9">
    <source>
        <dbReference type="Proteomes" id="UP000321083"/>
    </source>
</evidence>
<keyword evidence="9" id="KW-1185">Reference proteome</keyword>
<protein>
    <recommendedName>
        <fullName evidence="7">Protein kinase domain-containing protein</fullName>
    </recommendedName>
</protein>
<dbReference type="CDD" id="cd14014">
    <property type="entry name" value="STKc_PknB_like"/>
    <property type="match status" value="1"/>
</dbReference>
<dbReference type="SUPFAM" id="SSF56112">
    <property type="entry name" value="Protein kinase-like (PK-like)"/>
    <property type="match status" value="1"/>
</dbReference>
<keyword evidence="1" id="KW-0808">Transferase</keyword>
<evidence type="ECO:0000256" key="6">
    <source>
        <dbReference type="SAM" id="Phobius"/>
    </source>
</evidence>
<keyword evidence="3" id="KW-0418">Kinase</keyword>
<feature type="transmembrane region" description="Helical" evidence="6">
    <location>
        <begin position="395"/>
        <end position="419"/>
    </location>
</feature>
<evidence type="ECO:0000256" key="4">
    <source>
        <dbReference type="ARBA" id="ARBA00022840"/>
    </source>
</evidence>
<dbReference type="Gene3D" id="1.10.510.10">
    <property type="entry name" value="Transferase(Phosphotransferase) domain 1"/>
    <property type="match status" value="1"/>
</dbReference>
<dbReference type="GO" id="GO:0005524">
    <property type="term" value="F:ATP binding"/>
    <property type="evidence" value="ECO:0007669"/>
    <property type="project" value="UniProtKB-UniRule"/>
</dbReference>
<accession>A0A5C6M522</accession>
<dbReference type="GO" id="GO:0004674">
    <property type="term" value="F:protein serine/threonine kinase activity"/>
    <property type="evidence" value="ECO:0007669"/>
    <property type="project" value="TreeGrafter"/>
</dbReference>
<feature type="domain" description="Protein kinase" evidence="7">
    <location>
        <begin position="100"/>
        <end position="370"/>
    </location>
</feature>
<keyword evidence="2 5" id="KW-0547">Nucleotide-binding</keyword>
<dbReference type="InterPro" id="IPR017441">
    <property type="entry name" value="Protein_kinase_ATP_BS"/>
</dbReference>
<dbReference type="InterPro" id="IPR011009">
    <property type="entry name" value="Kinase-like_dom_sf"/>
</dbReference>